<evidence type="ECO:0000256" key="1">
    <source>
        <dbReference type="SAM" id="MobiDB-lite"/>
    </source>
</evidence>
<comment type="caution">
    <text evidence="2">The sequence shown here is derived from an EMBL/GenBank/DDBJ whole genome shotgun (WGS) entry which is preliminary data.</text>
</comment>
<feature type="region of interest" description="Disordered" evidence="1">
    <location>
        <begin position="43"/>
        <end position="99"/>
    </location>
</feature>
<evidence type="ECO:0000313" key="3">
    <source>
        <dbReference type="Proteomes" id="UP000190744"/>
    </source>
</evidence>
<dbReference type="AlphaFoldDB" id="A0A1S9S124"/>
<name>A0A1S9S124_PENBI</name>
<organism evidence="2 3">
    <name type="scientific">Penicillium brasilianum</name>
    <dbReference type="NCBI Taxonomy" id="104259"/>
    <lineage>
        <taxon>Eukaryota</taxon>
        <taxon>Fungi</taxon>
        <taxon>Dikarya</taxon>
        <taxon>Ascomycota</taxon>
        <taxon>Pezizomycotina</taxon>
        <taxon>Eurotiomycetes</taxon>
        <taxon>Eurotiomycetidae</taxon>
        <taxon>Eurotiales</taxon>
        <taxon>Aspergillaceae</taxon>
        <taxon>Penicillium</taxon>
    </lineage>
</organism>
<accession>A0A1S9S124</accession>
<dbReference type="EMBL" id="LJBN01000002">
    <property type="protein sequence ID" value="OOQ91473.1"/>
    <property type="molecule type" value="Genomic_DNA"/>
</dbReference>
<evidence type="ECO:0000313" key="2">
    <source>
        <dbReference type="EMBL" id="OOQ91473.1"/>
    </source>
</evidence>
<dbReference type="InterPro" id="IPR036404">
    <property type="entry name" value="Jacalin-like_lectin_dom_sf"/>
</dbReference>
<proteinExistence type="predicted"/>
<dbReference type="Gene3D" id="2.100.10.30">
    <property type="entry name" value="Jacalin-like lectin domain"/>
    <property type="match status" value="1"/>
</dbReference>
<gene>
    <name evidence="2" type="ORF">PEBR_00818</name>
</gene>
<reference evidence="3" key="1">
    <citation type="submission" date="2015-09" db="EMBL/GenBank/DDBJ databases">
        <authorList>
            <person name="Fill T.P."/>
            <person name="Baretta J.F."/>
            <person name="de Almeida L.G."/>
            <person name="Rocha M."/>
            <person name="de Souza D.H."/>
            <person name="Malavazi I."/>
            <person name="Cerdeira L.T."/>
            <person name="Hong H."/>
            <person name="Samborskyy M."/>
            <person name="de Vasconcelos A.T."/>
            <person name="Leadlay P."/>
            <person name="Rodrigues-Filho E."/>
        </authorList>
    </citation>
    <scope>NUCLEOTIDE SEQUENCE [LARGE SCALE GENOMIC DNA]</scope>
    <source>
        <strain evidence="3">LaBioMMi 136</strain>
    </source>
</reference>
<sequence length="961" mass="104089">MAQLLAPYNNSMRLGQGFNSYTQQTCLDQAVLPDPTLEQSDALRRKAAAEIQASPISSSTPTSSASSTPTSSGAVTDSAAPESKQIEDAPAVSTPGTDVDIIGKARREALSGPKQDPKSGTGMTVPPWVKPQIVTYSSRFVDKLSDVTDAMNISGSLSIKTATIGGKANGSYVDSDKFKSSDINFHLQVKVTNQVVEPGNYCIFNKIPHIPTEKFNEVYGDSFISGWESGGELNAIISMKIADKSKVFEIKASLEAELTTPGISGAVKGSFEQTKNNISSDTETTIAVNWSGGGRIKDPTEDWSIASLKKAAAAFPDLVAITPQRTYAILTKYTALESFHLQVHGFSPLDYENAGVYTGSLLDNYMDYKALWKQISFASYELENNRATIDMAQPSQDVYELAKVKTPMLSSKRKAQKLLKGSTNASLALATQETDAAASPNDPKESEAEKSIAVFPASFAGLIQARKVCRMEMAKIVNEVDAVAEDPSVASDATRDEYFLNPLVFKQLIPVVRSQSAENAIYGVRDPSATIILGYSPPAHDTSTALPVYKLNASIDKQDHRLQASIRKCAAKAEDYRMHGTAGAVEQVHENADMFNALERLDPTFRPTAIAVWAPENVVQGIQVIYSRDKISFGECNEKVAPSHKLDLKHDGSEVVVEIEIKTGVDESGDKYIAAISLGTSTCNTLNTFTGNEADAASLQTTRYVRHDDQLWSLRGFFGFTHKKRLISLGIVWGKDSFVPVPNSPLSPPLCRNLLGMSQAMQKDLLGHMVSLKNKSKYTLGDFVHTGIRSEKTQIFNALSDIDSTYTIAKLGFATATTEQGKSGLSGLKVFYTNGKSLIYGAYPKKDEEASWVCDVDSQIVTAKLVAAKTTGDNQEKSQTSFIDSVELILAANNLGQLPGWPLDVATVRFLSNEEDKTSSDLSTLVESAPKPGRVIWSMKGFYGEHTDGLITQLGIVWGCS</sequence>
<protein>
    <submittedName>
        <fullName evidence="2">Uncharacterized protein</fullName>
    </submittedName>
</protein>
<feature type="compositionally biased region" description="Low complexity" evidence="1">
    <location>
        <begin position="53"/>
        <end position="72"/>
    </location>
</feature>
<dbReference type="Proteomes" id="UP000190744">
    <property type="component" value="Unassembled WGS sequence"/>
</dbReference>